<reference evidence="1 2" key="1">
    <citation type="journal article" date="2002" name="Genome Res.">
        <title>The genome of Methanosarcina acetivorans reveals extensive metabolic and physiological diversity.</title>
        <authorList>
            <person name="Galagan J.E."/>
            <person name="Nusbaum C."/>
            <person name="Roy A."/>
            <person name="Endrizzi M.G."/>
            <person name="Macdonald P."/>
            <person name="FitzHugh W."/>
            <person name="Calvo S."/>
            <person name="Engels R."/>
            <person name="Smirnov S."/>
            <person name="Atnoor D."/>
            <person name="Brown A."/>
            <person name="Allen N."/>
            <person name="Naylor J."/>
            <person name="Stange-Thomann N."/>
            <person name="DeArellano K."/>
            <person name="Johnson R."/>
            <person name="Linton L."/>
            <person name="McEwan P."/>
            <person name="McKernan K."/>
            <person name="Talamas J."/>
            <person name="Tirrell A."/>
            <person name="Ye W."/>
            <person name="Zimmer A."/>
            <person name="Barber R.D."/>
            <person name="Cann I."/>
            <person name="Graham D.E."/>
            <person name="Grahame D.A."/>
            <person name="Guss A."/>
            <person name="Hedderich R."/>
            <person name="Ingram-Smith C."/>
            <person name="Kuettner C.H."/>
            <person name="Krzycki J.A."/>
            <person name="Leigh J.A."/>
            <person name="Li W."/>
            <person name="Liu J."/>
            <person name="Mukhopadhyay B."/>
            <person name="Reeve J.N."/>
            <person name="Smith K."/>
            <person name="Springer T.A."/>
            <person name="Umayam L.A."/>
            <person name="White O."/>
            <person name="White R.H."/>
            <person name="de Macario E.C."/>
            <person name="Ferry J.G."/>
            <person name="Jarrell K.F."/>
            <person name="Jing H."/>
            <person name="Macario A.J.L."/>
            <person name="Paulsen I."/>
            <person name="Pritchett M."/>
            <person name="Sowers K.R."/>
            <person name="Swanson R.V."/>
            <person name="Zinder S.H."/>
            <person name="Lander E."/>
            <person name="Metcalf W.W."/>
            <person name="Birren B."/>
        </authorList>
    </citation>
    <scope>NUCLEOTIDE SEQUENCE [LARGE SCALE GENOMIC DNA]</scope>
    <source>
        <strain evidence="2">ATCC 35395 / DSM 2834 / JCM 12185 / C2A</strain>
    </source>
</reference>
<accession>Q8TJH7</accession>
<organism evidence="1 2">
    <name type="scientific">Methanosarcina acetivorans (strain ATCC 35395 / DSM 2834 / JCM 12185 / C2A)</name>
    <dbReference type="NCBI Taxonomy" id="188937"/>
    <lineage>
        <taxon>Archaea</taxon>
        <taxon>Methanobacteriati</taxon>
        <taxon>Methanobacteriota</taxon>
        <taxon>Stenosarchaea group</taxon>
        <taxon>Methanomicrobia</taxon>
        <taxon>Methanosarcinales</taxon>
        <taxon>Methanosarcinaceae</taxon>
        <taxon>Methanosarcina</taxon>
    </lineage>
</organism>
<name>Q8TJH7_METAC</name>
<evidence type="ECO:0000313" key="1">
    <source>
        <dbReference type="EMBL" id="AAM07158.1"/>
    </source>
</evidence>
<gene>
    <name evidence="1" type="ordered locus">MA_3807</name>
</gene>
<dbReference type="KEGG" id="mac:MA_3807"/>
<evidence type="ECO:0000313" key="2">
    <source>
        <dbReference type="Proteomes" id="UP000002487"/>
    </source>
</evidence>
<dbReference type="AlphaFoldDB" id="Q8TJH7"/>
<sequence length="141" mass="15117">MGDDICDGKFFASAPDPFDPTSFSLAVIGSKMNFANSIKGTMSMSSRNQSFVISGEDFLQIIETTSAMSSTISGSIPCVSSSALFPHYFRTLRKCAVTRGETFETSTSFPPILAVRFGGSKTSKSFRMSSVMPGPPARPRS</sequence>
<protein>
    <submittedName>
        <fullName evidence="1">Uncharacterized protein</fullName>
    </submittedName>
</protein>
<dbReference type="InParanoid" id="Q8TJH7"/>
<dbReference type="EnsemblBacteria" id="AAM07158">
    <property type="protein sequence ID" value="AAM07158"/>
    <property type="gene ID" value="MA_3807"/>
</dbReference>
<proteinExistence type="predicted"/>
<keyword evidence="2" id="KW-1185">Reference proteome</keyword>
<dbReference type="EMBL" id="AE010299">
    <property type="protein sequence ID" value="AAM07158.1"/>
    <property type="molecule type" value="Genomic_DNA"/>
</dbReference>
<dbReference type="HOGENOM" id="CLU_1821001_0_0_2"/>
<dbReference type="Proteomes" id="UP000002487">
    <property type="component" value="Chromosome"/>
</dbReference>